<dbReference type="EMBL" id="JBBPFD010000073">
    <property type="protein sequence ID" value="KAK7880590.1"/>
    <property type="molecule type" value="Genomic_DNA"/>
</dbReference>
<keyword evidence="3 6" id="KW-0863">Zinc-finger</keyword>
<evidence type="ECO:0000256" key="5">
    <source>
        <dbReference type="ARBA" id="ARBA00022859"/>
    </source>
</evidence>
<feature type="non-terminal residue" evidence="12">
    <location>
        <position position="1"/>
    </location>
</feature>
<dbReference type="AlphaFoldDB" id="A0AAW0MM52"/>
<feature type="compositionally biased region" description="Acidic residues" evidence="8">
    <location>
        <begin position="863"/>
        <end position="876"/>
    </location>
</feature>
<feature type="domain" description="B30.2/SPRY" evidence="11">
    <location>
        <begin position="640"/>
        <end position="849"/>
    </location>
</feature>
<sequence>MWSTSESSSEETLLCSICLEVFSEPVSTPCGHNFCKRCICEAWDTDGLCTCPLCKRNYSTRPELSVNTLLRELVSQRKLDTNKSHSMEVQCDVCSEPKLKALKSCLVCLSSFSPLELFCDTDEKIVSDVSVLEHQNHKFVSLEEACSRSRSSLLHTQAHTQHMVEQRRLKLQEIQRCVELSDTEVHRERAEGLQVFTALMQSVQRRQELFLEELQEKQRLSHKRAQELVQQLEQEICELQKSSTEAEERLSRSQDPLHFLQRCPALTPPAGLKEWSSVSFEGEKCEGSVARAVKGKTDWDLGVAQESINRKDRSLDPQKGFWCIVLRNKDEYSAVQPCPSVPCAAPQKVGVFVDYDEGNIRLFAQRLLSRFKPSAVTEMWSTSESSSEETLLCSICLEVFSEPVSTPCGHNFCKRCICEAWDTAGLCTCPLCKRNYSTRPELSVNTLLRELVSQRKLDQNKSQSMEDMPTFAEVQCDMCSEPKLKALKSCLVCLSSFCETHLQPHLTVSGLKRHQLMEPVENLEDRLCPKHQRPLELFCDTDEKIVCMKCSVLEHQNHKFVSLEEACSRSRSSLLHTQAHTQHMVEQRRLKLQEIQRCVELSDTEVHRERAEGLQVFTALMQSVQRRQELFLEELQEKQRLSHKRAQELVQQLEQEICELQKSSTEAEERLSRSQDPLHFLQRCPALTPPAGLKEWSSVSFEGRSVRAVWPGPVLGKQSFSSGRFYFEVQVKGKTEWDLGVAQESINRKGEITASPKNGIWCIILRNKDEYSGCTDSPVRLSPCAAPQKVGVFVDYDEGLVSFYDTDSADLLFSFTGCSFKEKLFPYFSPCLNEKGSNSAPLVVSAVETFTDAKPNYPPAAAAEEEGDEEEEEEKEEENRAESGLGADLPALSHVVLLSRVTRLLCVYLMLCRFSLLQSASVCRCSDRRQMRSDTAFSHSSDVSRPPARLRESEEEVRSEQGRWYKLTDEDHRPDTLTHCHCHCHCHGSVRRHEARRRDRTAAAHSKNISSFKMSQK</sequence>
<feature type="coiled-coil region" evidence="7">
    <location>
        <begin position="632"/>
        <end position="670"/>
    </location>
</feature>
<evidence type="ECO:0000256" key="3">
    <source>
        <dbReference type="ARBA" id="ARBA00022771"/>
    </source>
</evidence>
<dbReference type="PROSITE" id="PS50188">
    <property type="entry name" value="B302_SPRY"/>
    <property type="match status" value="1"/>
</dbReference>
<dbReference type="SUPFAM" id="SSF57845">
    <property type="entry name" value="B-box zinc-binding domain"/>
    <property type="match status" value="1"/>
</dbReference>
<keyword evidence="2" id="KW-0479">Metal-binding</keyword>
<evidence type="ECO:0000256" key="1">
    <source>
        <dbReference type="ARBA" id="ARBA00022588"/>
    </source>
</evidence>
<evidence type="ECO:0000313" key="12">
    <source>
        <dbReference type="EMBL" id="KAK7880590.1"/>
    </source>
</evidence>
<dbReference type="InterPro" id="IPR051051">
    <property type="entry name" value="E3_ubiq-ligase_TRIM/RNF"/>
</dbReference>
<evidence type="ECO:0000256" key="6">
    <source>
        <dbReference type="PROSITE-ProRule" id="PRU00024"/>
    </source>
</evidence>
<dbReference type="SUPFAM" id="SSF57850">
    <property type="entry name" value="RING/U-box"/>
    <property type="match status" value="2"/>
</dbReference>
<dbReference type="Pfam" id="PF13445">
    <property type="entry name" value="zf-RING_UBOX"/>
    <property type="match status" value="2"/>
</dbReference>
<dbReference type="InterPro" id="IPR003877">
    <property type="entry name" value="SPRY_dom"/>
</dbReference>
<organism evidence="12 13">
    <name type="scientific">Mugilogobius chulae</name>
    <name type="common">yellowstripe goby</name>
    <dbReference type="NCBI Taxonomy" id="88201"/>
    <lineage>
        <taxon>Eukaryota</taxon>
        <taxon>Metazoa</taxon>
        <taxon>Chordata</taxon>
        <taxon>Craniata</taxon>
        <taxon>Vertebrata</taxon>
        <taxon>Euteleostomi</taxon>
        <taxon>Actinopterygii</taxon>
        <taxon>Neopterygii</taxon>
        <taxon>Teleostei</taxon>
        <taxon>Neoteleostei</taxon>
        <taxon>Acanthomorphata</taxon>
        <taxon>Gobiaria</taxon>
        <taxon>Gobiiformes</taxon>
        <taxon>Gobioidei</taxon>
        <taxon>Gobiidae</taxon>
        <taxon>Gobionellinae</taxon>
        <taxon>Mugilogobius</taxon>
    </lineage>
</organism>
<dbReference type="SMART" id="SM00184">
    <property type="entry name" value="RING"/>
    <property type="match status" value="2"/>
</dbReference>
<dbReference type="InterPro" id="IPR001870">
    <property type="entry name" value="B30.2/SPRY"/>
</dbReference>
<dbReference type="Gene3D" id="3.30.160.60">
    <property type="entry name" value="Classic Zinc Finger"/>
    <property type="match status" value="1"/>
</dbReference>
<dbReference type="GO" id="GO:0045087">
    <property type="term" value="P:innate immune response"/>
    <property type="evidence" value="ECO:0007669"/>
    <property type="project" value="UniProtKB-KW"/>
</dbReference>
<evidence type="ECO:0000256" key="4">
    <source>
        <dbReference type="ARBA" id="ARBA00022833"/>
    </source>
</evidence>
<evidence type="ECO:0000259" key="9">
    <source>
        <dbReference type="PROSITE" id="PS50089"/>
    </source>
</evidence>
<dbReference type="SMART" id="SM00336">
    <property type="entry name" value="BBOX"/>
    <property type="match status" value="2"/>
</dbReference>
<keyword evidence="1" id="KW-0399">Innate immunity</keyword>
<evidence type="ECO:0000259" key="10">
    <source>
        <dbReference type="PROSITE" id="PS50119"/>
    </source>
</evidence>
<feature type="coiled-coil region" evidence="7">
    <location>
        <begin position="211"/>
        <end position="249"/>
    </location>
</feature>
<dbReference type="InterPro" id="IPR000315">
    <property type="entry name" value="Znf_B-box"/>
</dbReference>
<protein>
    <submittedName>
        <fullName evidence="12">Uncharacterized protein</fullName>
    </submittedName>
</protein>
<gene>
    <name evidence="12" type="ORF">WMY93_032769</name>
</gene>
<evidence type="ECO:0000313" key="13">
    <source>
        <dbReference type="Proteomes" id="UP001460270"/>
    </source>
</evidence>
<comment type="caution">
    <text evidence="12">The sequence shown here is derived from an EMBL/GenBank/DDBJ whole genome shotgun (WGS) entry which is preliminary data.</text>
</comment>
<dbReference type="PANTHER" id="PTHR25465:SF32">
    <property type="entry name" value="BLOODTHIRSTY-RELATED GENE FAMILY, MEMBER 16 ISOFORM X1-RELATED"/>
    <property type="match status" value="1"/>
</dbReference>
<dbReference type="InterPro" id="IPR043136">
    <property type="entry name" value="B30.2/SPRY_sf"/>
</dbReference>
<dbReference type="InterPro" id="IPR001841">
    <property type="entry name" value="Znf_RING"/>
</dbReference>
<dbReference type="InterPro" id="IPR013083">
    <property type="entry name" value="Znf_RING/FYVE/PHD"/>
</dbReference>
<dbReference type="CDD" id="cd13733">
    <property type="entry name" value="SPRY_PRY_C-I_1"/>
    <property type="match status" value="1"/>
</dbReference>
<dbReference type="Proteomes" id="UP001460270">
    <property type="component" value="Unassembled WGS sequence"/>
</dbReference>
<feature type="domain" description="B box-type" evidence="10">
    <location>
        <begin position="523"/>
        <end position="563"/>
    </location>
</feature>
<dbReference type="CDD" id="cd19769">
    <property type="entry name" value="Bbox2_TRIM16-like"/>
    <property type="match status" value="1"/>
</dbReference>
<dbReference type="PROSITE" id="PS50089">
    <property type="entry name" value="ZF_RING_2"/>
    <property type="match status" value="2"/>
</dbReference>
<dbReference type="InterPro" id="IPR058030">
    <property type="entry name" value="TRIM8/14/16/25/29/45/65_CC"/>
</dbReference>
<keyword evidence="13" id="KW-1185">Reference proteome</keyword>
<dbReference type="Gene3D" id="2.60.120.920">
    <property type="match status" value="2"/>
</dbReference>
<dbReference type="Pfam" id="PF00622">
    <property type="entry name" value="SPRY"/>
    <property type="match status" value="1"/>
</dbReference>
<accession>A0AAW0MM52</accession>
<reference evidence="13" key="1">
    <citation type="submission" date="2024-04" db="EMBL/GenBank/DDBJ databases">
        <title>Salinicola lusitanus LLJ914,a marine bacterium isolated from the Okinawa Trough.</title>
        <authorList>
            <person name="Li J."/>
        </authorList>
    </citation>
    <scope>NUCLEOTIDE SEQUENCE [LARGE SCALE GENOMIC DNA]</scope>
</reference>
<feature type="domain" description="RING-type" evidence="9">
    <location>
        <begin position="15"/>
        <end position="55"/>
    </location>
</feature>
<dbReference type="SMART" id="SM00449">
    <property type="entry name" value="SPRY"/>
    <property type="match status" value="1"/>
</dbReference>
<evidence type="ECO:0000259" key="11">
    <source>
        <dbReference type="PROSITE" id="PS50188"/>
    </source>
</evidence>
<keyword evidence="5" id="KW-0391">Immunity</keyword>
<dbReference type="PRINTS" id="PR01407">
    <property type="entry name" value="BUTYPHLNCDUF"/>
</dbReference>
<feature type="domain" description="RING-type" evidence="9">
    <location>
        <begin position="393"/>
        <end position="433"/>
    </location>
</feature>
<feature type="region of interest" description="Disordered" evidence="8">
    <location>
        <begin position="995"/>
        <end position="1017"/>
    </location>
</feature>
<dbReference type="PROSITE" id="PS00518">
    <property type="entry name" value="ZF_RING_1"/>
    <property type="match status" value="2"/>
</dbReference>
<dbReference type="InterPro" id="IPR017907">
    <property type="entry name" value="Znf_RING_CS"/>
</dbReference>
<feature type="compositionally biased region" description="Polar residues" evidence="8">
    <location>
        <begin position="934"/>
        <end position="943"/>
    </location>
</feature>
<proteinExistence type="predicted"/>
<dbReference type="PANTHER" id="PTHR25465">
    <property type="entry name" value="B-BOX DOMAIN CONTAINING"/>
    <property type="match status" value="1"/>
</dbReference>
<dbReference type="SUPFAM" id="SSF49899">
    <property type="entry name" value="Concanavalin A-like lectins/glucanases"/>
    <property type="match status" value="2"/>
</dbReference>
<dbReference type="PROSITE" id="PS50119">
    <property type="entry name" value="ZF_BBOX"/>
    <property type="match status" value="1"/>
</dbReference>
<dbReference type="InterPro" id="IPR013320">
    <property type="entry name" value="ConA-like_dom_sf"/>
</dbReference>
<dbReference type="Gene3D" id="4.10.830.40">
    <property type="match status" value="1"/>
</dbReference>
<dbReference type="Pfam" id="PF00643">
    <property type="entry name" value="zf-B_box"/>
    <property type="match status" value="1"/>
</dbReference>
<feature type="compositionally biased region" description="Polar residues" evidence="8">
    <location>
        <begin position="1007"/>
        <end position="1017"/>
    </location>
</feature>
<evidence type="ECO:0000256" key="7">
    <source>
        <dbReference type="SAM" id="Coils"/>
    </source>
</evidence>
<dbReference type="Pfam" id="PF25600">
    <property type="entry name" value="TRIM_CC"/>
    <property type="match status" value="2"/>
</dbReference>
<feature type="region of interest" description="Disordered" evidence="8">
    <location>
        <begin position="934"/>
        <end position="957"/>
    </location>
</feature>
<dbReference type="GO" id="GO:0008270">
    <property type="term" value="F:zinc ion binding"/>
    <property type="evidence" value="ECO:0007669"/>
    <property type="project" value="UniProtKB-KW"/>
</dbReference>
<keyword evidence="7" id="KW-0175">Coiled coil</keyword>
<dbReference type="Gene3D" id="3.30.40.10">
    <property type="entry name" value="Zinc/RING finger domain, C3HC4 (zinc finger)"/>
    <property type="match status" value="2"/>
</dbReference>
<evidence type="ECO:0000256" key="2">
    <source>
        <dbReference type="ARBA" id="ARBA00022723"/>
    </source>
</evidence>
<dbReference type="InterPro" id="IPR003879">
    <property type="entry name" value="Butyrophylin_SPRY"/>
</dbReference>
<dbReference type="InterPro" id="IPR027370">
    <property type="entry name" value="Znf-RING_euk"/>
</dbReference>
<keyword evidence="4" id="KW-0862">Zinc</keyword>
<evidence type="ECO:0000256" key="8">
    <source>
        <dbReference type="SAM" id="MobiDB-lite"/>
    </source>
</evidence>
<name>A0AAW0MM52_9GOBI</name>
<feature type="region of interest" description="Disordered" evidence="8">
    <location>
        <begin position="854"/>
        <end position="884"/>
    </location>
</feature>